<evidence type="ECO:0000313" key="1">
    <source>
        <dbReference type="EMBL" id="ROI09097.1"/>
    </source>
</evidence>
<evidence type="ECO:0000313" key="2">
    <source>
        <dbReference type="Proteomes" id="UP000270224"/>
    </source>
</evidence>
<dbReference type="Proteomes" id="UP000270224">
    <property type="component" value="Unassembled WGS sequence"/>
</dbReference>
<comment type="caution">
    <text evidence="1">The sequence shown here is derived from an EMBL/GenBank/DDBJ whole genome shotgun (WGS) entry which is preliminary data.</text>
</comment>
<organism evidence="1 2">
    <name type="scientific">Kaistella daneshvariae</name>
    <dbReference type="NCBI Taxonomy" id="2487074"/>
    <lineage>
        <taxon>Bacteria</taxon>
        <taxon>Pseudomonadati</taxon>
        <taxon>Bacteroidota</taxon>
        <taxon>Flavobacteriia</taxon>
        <taxon>Flavobacteriales</taxon>
        <taxon>Weeksellaceae</taxon>
        <taxon>Chryseobacterium group</taxon>
        <taxon>Kaistella</taxon>
    </lineage>
</organism>
<name>A0A3N0WVJ2_9FLAO</name>
<reference evidence="2" key="1">
    <citation type="submission" date="2018-11" db="EMBL/GenBank/DDBJ databases">
        <title>Proposal to divide the Flavobacteriaceae and reorganize its genera based on Amino Acid Identity values calculated from whole genome sequences.</title>
        <authorList>
            <person name="Nicholson A.C."/>
            <person name="Gulvik C.A."/>
            <person name="Whitney A.M."/>
            <person name="Humrighouse B.W."/>
            <person name="Bell M."/>
            <person name="Holmens B."/>
            <person name="Steigerwalt A."/>
            <person name="Villarma A."/>
            <person name="Sheth M."/>
            <person name="Batra D."/>
            <person name="Pryor J."/>
            <person name="Bernardet J.-F."/>
            <person name="Hugo C."/>
            <person name="Kampfer P."/>
            <person name="Newman J."/>
            <person name="Mcquiston J.R."/>
        </authorList>
    </citation>
    <scope>NUCLEOTIDE SEQUENCE [LARGE SCALE GENOMIC DNA]</scope>
    <source>
        <strain evidence="2">H3056</strain>
    </source>
</reference>
<gene>
    <name evidence="1" type="ORF">EGI11_06710</name>
</gene>
<dbReference type="AlphaFoldDB" id="A0A3N0WVJ2"/>
<dbReference type="EMBL" id="RJUG01000003">
    <property type="protein sequence ID" value="ROI09097.1"/>
    <property type="molecule type" value="Genomic_DNA"/>
</dbReference>
<protein>
    <submittedName>
        <fullName evidence="1">Uncharacterized protein</fullName>
    </submittedName>
</protein>
<accession>A0A3N0WVJ2</accession>
<sequence length="71" mass="8440">MATGKSEKFAVLSGNFLTRKEIFTSLNLIQNQKKSPKNREFFLNKYKSEKFAVLSGYFSKIKNHRKFLWFK</sequence>
<proteinExistence type="predicted"/>